<dbReference type="RefSeq" id="WP_310093074.1">
    <property type="nucleotide sequence ID" value="NZ_JAVDTT010000002.1"/>
</dbReference>
<organism evidence="2 3">
    <name type="scientific">Pseudoxanthomonas sacheonensis</name>
    <dbReference type="NCBI Taxonomy" id="443615"/>
    <lineage>
        <taxon>Bacteria</taxon>
        <taxon>Pseudomonadati</taxon>
        <taxon>Pseudomonadota</taxon>
        <taxon>Gammaproteobacteria</taxon>
        <taxon>Lysobacterales</taxon>
        <taxon>Lysobacteraceae</taxon>
        <taxon>Pseudoxanthomonas</taxon>
    </lineage>
</organism>
<dbReference type="CDD" id="cd02208">
    <property type="entry name" value="cupin_RmlC-like"/>
    <property type="match status" value="1"/>
</dbReference>
<dbReference type="InterPro" id="IPR011051">
    <property type="entry name" value="RmlC_Cupin_sf"/>
</dbReference>
<gene>
    <name evidence="2" type="ORF">J2W94_002167</name>
</gene>
<evidence type="ECO:0000313" key="3">
    <source>
        <dbReference type="Proteomes" id="UP001254759"/>
    </source>
</evidence>
<keyword evidence="3" id="KW-1185">Reference proteome</keyword>
<dbReference type="InterPro" id="IPR013096">
    <property type="entry name" value="Cupin_2"/>
</dbReference>
<evidence type="ECO:0000259" key="1">
    <source>
        <dbReference type="Pfam" id="PF07883"/>
    </source>
</evidence>
<dbReference type="SUPFAM" id="SSF51182">
    <property type="entry name" value="RmlC-like cupins"/>
    <property type="match status" value="1"/>
</dbReference>
<dbReference type="InterPro" id="IPR014710">
    <property type="entry name" value="RmlC-like_jellyroll"/>
</dbReference>
<dbReference type="Gene3D" id="2.60.120.10">
    <property type="entry name" value="Jelly Rolls"/>
    <property type="match status" value="1"/>
</dbReference>
<name>A0ABU1RSX3_9GAMM</name>
<dbReference type="Pfam" id="PF07883">
    <property type="entry name" value="Cupin_2"/>
    <property type="match status" value="1"/>
</dbReference>
<protein>
    <submittedName>
        <fullName evidence="2">Mannose-6-phosphate isomerase-like protein (Cupin superfamily)</fullName>
    </submittedName>
</protein>
<sequence>MKERLTPHHALAALARREDNLPFVELLTHGSLSVEMYRPIGQDTQTPHTRDEVYVVVSGVGEFVNDGQRKPFEPGELLFVPAGVEHRFENFSDDFATWVIFYGPEGGEHTRVPLPPGEGLG</sequence>
<reference evidence="2 3" key="1">
    <citation type="submission" date="2023-07" db="EMBL/GenBank/DDBJ databases">
        <title>Sorghum-associated microbial communities from plants grown in Nebraska, USA.</title>
        <authorList>
            <person name="Schachtman D."/>
        </authorList>
    </citation>
    <scope>NUCLEOTIDE SEQUENCE [LARGE SCALE GENOMIC DNA]</scope>
    <source>
        <strain evidence="2 3">BE107</strain>
    </source>
</reference>
<proteinExistence type="predicted"/>
<comment type="caution">
    <text evidence="2">The sequence shown here is derived from an EMBL/GenBank/DDBJ whole genome shotgun (WGS) entry which is preliminary data.</text>
</comment>
<dbReference type="EMBL" id="JAVDTT010000002">
    <property type="protein sequence ID" value="MDR6841882.1"/>
    <property type="molecule type" value="Genomic_DNA"/>
</dbReference>
<evidence type="ECO:0000313" key="2">
    <source>
        <dbReference type="EMBL" id="MDR6841882.1"/>
    </source>
</evidence>
<dbReference type="Proteomes" id="UP001254759">
    <property type="component" value="Unassembled WGS sequence"/>
</dbReference>
<feature type="domain" description="Cupin type-2" evidence="1">
    <location>
        <begin position="39"/>
        <end position="100"/>
    </location>
</feature>
<accession>A0ABU1RSX3</accession>